<dbReference type="InterPro" id="IPR008502">
    <property type="entry name" value="Prolamin-like"/>
</dbReference>
<comment type="subcellular location">
    <subcellularLocation>
        <location evidence="1">Cytoplasmic vesicle</location>
    </subcellularLocation>
    <subcellularLocation>
        <location evidence="2">Secreted</location>
    </subcellularLocation>
</comment>
<evidence type="ECO:0000313" key="12">
    <source>
        <dbReference type="Proteomes" id="UP000657918"/>
    </source>
</evidence>
<evidence type="ECO:0000256" key="4">
    <source>
        <dbReference type="ARBA" id="ARBA00022729"/>
    </source>
</evidence>
<keyword evidence="5" id="KW-0278">Fertilization</keyword>
<evidence type="ECO:0000256" key="1">
    <source>
        <dbReference type="ARBA" id="ARBA00004541"/>
    </source>
</evidence>
<evidence type="ECO:0000259" key="10">
    <source>
        <dbReference type="Pfam" id="PF05617"/>
    </source>
</evidence>
<dbReference type="PANTHER" id="PTHR35293">
    <property type="entry name" value="EGG CELL-SECRETED PROTEIN 1.5"/>
    <property type="match status" value="1"/>
</dbReference>
<feature type="compositionally biased region" description="Polar residues" evidence="9">
    <location>
        <begin position="31"/>
        <end position="47"/>
    </location>
</feature>
<dbReference type="PANTHER" id="PTHR35293:SF1">
    <property type="entry name" value="EGG CELL-SECRETED PROTEIN 1.5"/>
    <property type="match status" value="1"/>
</dbReference>
<dbReference type="OrthoDB" id="776947at2759"/>
<keyword evidence="6" id="KW-0968">Cytoplasmic vesicle</keyword>
<dbReference type="GO" id="GO:0005576">
    <property type="term" value="C:extracellular region"/>
    <property type="evidence" value="ECO:0007669"/>
    <property type="project" value="UniProtKB-SubCell"/>
</dbReference>
<comment type="function">
    <text evidence="7">Involved in the regulation of gamete interactions during the double fertilization and to prevent multiple-pollen tube attraction; mediates the redistribution of the gamete fusogen HAP2/GCS1 to the cell surface after secretion upon sperm arrival.</text>
</comment>
<evidence type="ECO:0000256" key="8">
    <source>
        <dbReference type="ARBA" id="ARBA00034484"/>
    </source>
</evidence>
<dbReference type="InterPro" id="IPR044711">
    <property type="entry name" value="EC11-15"/>
</dbReference>
<keyword evidence="4" id="KW-0732">Signal</keyword>
<evidence type="ECO:0000256" key="7">
    <source>
        <dbReference type="ARBA" id="ARBA00034457"/>
    </source>
</evidence>
<protein>
    <recommendedName>
        <fullName evidence="10">Prolamin-like domain-containing protein</fullName>
    </recommendedName>
</protein>
<comment type="similarity">
    <text evidence="8">Belongs to the plant egg cell-secreted peptide family.</text>
</comment>
<evidence type="ECO:0000313" key="11">
    <source>
        <dbReference type="EMBL" id="KAF9686330.1"/>
    </source>
</evidence>
<reference evidence="11 12" key="1">
    <citation type="submission" date="2020-10" db="EMBL/GenBank/DDBJ databases">
        <title>Plant Genome Project.</title>
        <authorList>
            <person name="Zhang R.-G."/>
        </authorList>
    </citation>
    <scope>NUCLEOTIDE SEQUENCE [LARGE SCALE GENOMIC DNA]</scope>
    <source>
        <strain evidence="11">FAFU-HL-1</strain>
        <tissue evidence="11">Leaf</tissue>
    </source>
</reference>
<feature type="domain" description="Prolamin-like" evidence="10">
    <location>
        <begin position="84"/>
        <end position="148"/>
    </location>
</feature>
<keyword evidence="12" id="KW-1185">Reference proteome</keyword>
<evidence type="ECO:0000256" key="5">
    <source>
        <dbReference type="ARBA" id="ARBA00023279"/>
    </source>
</evidence>
<dbReference type="GO" id="GO:0080155">
    <property type="term" value="P:regulation of double fertilization forming a zygote and endosperm"/>
    <property type="evidence" value="ECO:0007669"/>
    <property type="project" value="UniProtKB-ARBA"/>
</dbReference>
<evidence type="ECO:0000256" key="3">
    <source>
        <dbReference type="ARBA" id="ARBA00022525"/>
    </source>
</evidence>
<proteinExistence type="inferred from homology"/>
<gene>
    <name evidence="11" type="ORF">SADUNF_Sadunf03G0147500</name>
</gene>
<dbReference type="GO" id="GO:2000008">
    <property type="term" value="P:regulation of protein localization to cell surface"/>
    <property type="evidence" value="ECO:0007669"/>
    <property type="project" value="UniProtKB-ARBA"/>
</dbReference>
<feature type="region of interest" description="Disordered" evidence="9">
    <location>
        <begin position="31"/>
        <end position="51"/>
    </location>
</feature>
<accession>A0A835N4W8</accession>
<keyword evidence="3" id="KW-0964">Secreted</keyword>
<name>A0A835N4W8_9ROSI</name>
<dbReference type="GO" id="GO:0031410">
    <property type="term" value="C:cytoplasmic vesicle"/>
    <property type="evidence" value="ECO:0007669"/>
    <property type="project" value="UniProtKB-SubCell"/>
</dbReference>
<dbReference type="EMBL" id="JADGMS010000003">
    <property type="protein sequence ID" value="KAF9686330.1"/>
    <property type="molecule type" value="Genomic_DNA"/>
</dbReference>
<dbReference type="GO" id="GO:0009567">
    <property type="term" value="P:double fertilization forming a zygote and endosperm"/>
    <property type="evidence" value="ECO:0007669"/>
    <property type="project" value="InterPro"/>
</dbReference>
<organism evidence="11 12">
    <name type="scientific">Salix dunnii</name>
    <dbReference type="NCBI Taxonomy" id="1413687"/>
    <lineage>
        <taxon>Eukaryota</taxon>
        <taxon>Viridiplantae</taxon>
        <taxon>Streptophyta</taxon>
        <taxon>Embryophyta</taxon>
        <taxon>Tracheophyta</taxon>
        <taxon>Spermatophyta</taxon>
        <taxon>Magnoliopsida</taxon>
        <taxon>eudicotyledons</taxon>
        <taxon>Gunneridae</taxon>
        <taxon>Pentapetalae</taxon>
        <taxon>rosids</taxon>
        <taxon>fabids</taxon>
        <taxon>Malpighiales</taxon>
        <taxon>Salicaceae</taxon>
        <taxon>Saliceae</taxon>
        <taxon>Salix</taxon>
    </lineage>
</organism>
<dbReference type="Proteomes" id="UP000657918">
    <property type="component" value="Unassembled WGS sequence"/>
</dbReference>
<evidence type="ECO:0000256" key="6">
    <source>
        <dbReference type="ARBA" id="ARBA00023329"/>
    </source>
</evidence>
<evidence type="ECO:0000256" key="9">
    <source>
        <dbReference type="SAM" id="MobiDB-lite"/>
    </source>
</evidence>
<sequence>MLSPLSSKLYTESTIHLTMLLLSGSISDKSKNTMQASRQQTENSSSAVFPYRNRGHGLDGAKARPLASISNLSARLKLDEESSNCWDSLFQLQACTGEIVLFFLNGETRLGHSCCQALTTVGEHCWPNMIDTLGFTTEESQILEGYCDKAADSTTPLPSAPSVVPVKVVTKKTWVP</sequence>
<comment type="caution">
    <text evidence="11">The sequence shown here is derived from an EMBL/GenBank/DDBJ whole genome shotgun (WGS) entry which is preliminary data.</text>
</comment>
<dbReference type="AlphaFoldDB" id="A0A835N4W8"/>
<dbReference type="Pfam" id="PF05617">
    <property type="entry name" value="Prolamin_like"/>
    <property type="match status" value="1"/>
</dbReference>
<evidence type="ECO:0000256" key="2">
    <source>
        <dbReference type="ARBA" id="ARBA00004613"/>
    </source>
</evidence>